<dbReference type="Pfam" id="PF01809">
    <property type="entry name" value="YidD"/>
    <property type="match status" value="1"/>
</dbReference>
<dbReference type="PANTHER" id="PTHR33383">
    <property type="entry name" value="MEMBRANE PROTEIN INSERTION EFFICIENCY FACTOR-RELATED"/>
    <property type="match status" value="1"/>
</dbReference>
<dbReference type="InterPro" id="IPR002696">
    <property type="entry name" value="Membr_insert_effic_factor_YidD"/>
</dbReference>
<dbReference type="NCBIfam" id="TIGR00278">
    <property type="entry name" value="membrane protein insertion efficiency factor YidD"/>
    <property type="match status" value="1"/>
</dbReference>
<dbReference type="HAMAP" id="MF_00386">
    <property type="entry name" value="UPF0161_YidD"/>
    <property type="match status" value="1"/>
</dbReference>
<evidence type="ECO:0000256" key="1">
    <source>
        <dbReference type="HAMAP-Rule" id="MF_00386"/>
    </source>
</evidence>
<protein>
    <recommendedName>
        <fullName evidence="1">Putative membrane protein insertion efficiency factor</fullName>
    </recommendedName>
</protein>
<comment type="function">
    <text evidence="1">Could be involved in insertion of integral membrane proteins into the membrane.</text>
</comment>
<feature type="compositionally biased region" description="Basic and acidic residues" evidence="2">
    <location>
        <begin position="101"/>
        <end position="117"/>
    </location>
</feature>
<comment type="similarity">
    <text evidence="1">Belongs to the UPF0161 family.</text>
</comment>
<dbReference type="RefSeq" id="WP_379870530.1">
    <property type="nucleotide sequence ID" value="NZ_JBHTBH010000004.1"/>
</dbReference>
<organism evidence="3 4">
    <name type="scientific">Marinactinospora rubrisoli</name>
    <dbReference type="NCBI Taxonomy" id="2715399"/>
    <lineage>
        <taxon>Bacteria</taxon>
        <taxon>Bacillati</taxon>
        <taxon>Actinomycetota</taxon>
        <taxon>Actinomycetes</taxon>
        <taxon>Streptosporangiales</taxon>
        <taxon>Nocardiopsidaceae</taxon>
        <taxon>Marinactinospora</taxon>
    </lineage>
</organism>
<dbReference type="SMART" id="SM01234">
    <property type="entry name" value="Haemolytic"/>
    <property type="match status" value="1"/>
</dbReference>
<dbReference type="Proteomes" id="UP001596540">
    <property type="component" value="Unassembled WGS sequence"/>
</dbReference>
<evidence type="ECO:0000256" key="2">
    <source>
        <dbReference type="SAM" id="MobiDB-lite"/>
    </source>
</evidence>
<keyword evidence="1" id="KW-1003">Cell membrane</keyword>
<name>A0ABW2KD03_9ACTN</name>
<comment type="subcellular location">
    <subcellularLocation>
        <location evidence="1">Cell membrane</location>
        <topology evidence="1">Peripheral membrane protein</topology>
        <orientation evidence="1">Cytoplasmic side</orientation>
    </subcellularLocation>
</comment>
<gene>
    <name evidence="3" type="primary">yidD</name>
    <name evidence="3" type="ORF">ACFQRF_09345</name>
</gene>
<feature type="region of interest" description="Disordered" evidence="2">
    <location>
        <begin position="68"/>
        <end position="124"/>
    </location>
</feature>
<evidence type="ECO:0000313" key="3">
    <source>
        <dbReference type="EMBL" id="MFC7327946.1"/>
    </source>
</evidence>
<dbReference type="PANTHER" id="PTHR33383:SF1">
    <property type="entry name" value="MEMBRANE PROTEIN INSERTION EFFICIENCY FACTOR-RELATED"/>
    <property type="match status" value="1"/>
</dbReference>
<keyword evidence="4" id="KW-1185">Reference proteome</keyword>
<accession>A0ABW2KD03</accession>
<sequence length="124" mass="13182">MTDGRPTLAARALILPIRGYQRFISPLFPPVCRFYPSCSAYAVEALRVHGALRGLWLAARRIGRCHPFHPGGIDPVPPRKGESARKANDSGPGTGGSARAAAERENSARAAAEREDNPPGPSGL</sequence>
<evidence type="ECO:0000313" key="4">
    <source>
        <dbReference type="Proteomes" id="UP001596540"/>
    </source>
</evidence>
<dbReference type="EMBL" id="JBHTBH010000004">
    <property type="protein sequence ID" value="MFC7327946.1"/>
    <property type="molecule type" value="Genomic_DNA"/>
</dbReference>
<keyword evidence="1" id="KW-0472">Membrane</keyword>
<proteinExistence type="inferred from homology"/>
<comment type="caution">
    <text evidence="3">The sequence shown here is derived from an EMBL/GenBank/DDBJ whole genome shotgun (WGS) entry which is preliminary data.</text>
</comment>
<feature type="compositionally biased region" description="Basic and acidic residues" evidence="2">
    <location>
        <begin position="77"/>
        <end position="88"/>
    </location>
</feature>
<reference evidence="4" key="1">
    <citation type="journal article" date="2019" name="Int. J. Syst. Evol. Microbiol.">
        <title>The Global Catalogue of Microorganisms (GCM) 10K type strain sequencing project: providing services to taxonomists for standard genome sequencing and annotation.</title>
        <authorList>
            <consortium name="The Broad Institute Genomics Platform"/>
            <consortium name="The Broad Institute Genome Sequencing Center for Infectious Disease"/>
            <person name="Wu L."/>
            <person name="Ma J."/>
        </authorList>
    </citation>
    <scope>NUCLEOTIDE SEQUENCE [LARGE SCALE GENOMIC DNA]</scope>
    <source>
        <strain evidence="4">CGMCC 4.7382</strain>
    </source>
</reference>